<protein>
    <submittedName>
        <fullName evidence="2">Uncharacterized protein</fullName>
    </submittedName>
</protein>
<feature type="region of interest" description="Disordered" evidence="1">
    <location>
        <begin position="285"/>
        <end position="321"/>
    </location>
</feature>
<evidence type="ECO:0000256" key="1">
    <source>
        <dbReference type="SAM" id="MobiDB-lite"/>
    </source>
</evidence>
<comment type="caution">
    <text evidence="2">The sequence shown here is derived from an EMBL/GenBank/DDBJ whole genome shotgun (WGS) entry which is preliminary data.</text>
</comment>
<evidence type="ECO:0000313" key="2">
    <source>
        <dbReference type="EMBL" id="OXA46834.1"/>
    </source>
</evidence>
<dbReference type="AlphaFoldDB" id="A0A226DPQ9"/>
<feature type="compositionally biased region" description="Gly residues" evidence="1">
    <location>
        <begin position="412"/>
        <end position="422"/>
    </location>
</feature>
<feature type="compositionally biased region" description="Basic residues" evidence="1">
    <location>
        <begin position="353"/>
        <end position="371"/>
    </location>
</feature>
<feature type="region of interest" description="Disordered" evidence="1">
    <location>
        <begin position="1"/>
        <end position="74"/>
    </location>
</feature>
<feature type="compositionally biased region" description="Basic residues" evidence="1">
    <location>
        <begin position="300"/>
        <end position="313"/>
    </location>
</feature>
<name>A0A226DPQ9_FOLCA</name>
<feature type="region of interest" description="Disordered" evidence="1">
    <location>
        <begin position="116"/>
        <end position="259"/>
    </location>
</feature>
<evidence type="ECO:0000313" key="3">
    <source>
        <dbReference type="Proteomes" id="UP000198287"/>
    </source>
</evidence>
<feature type="compositionally biased region" description="Basic and acidic residues" evidence="1">
    <location>
        <begin position="196"/>
        <end position="230"/>
    </location>
</feature>
<reference evidence="2 3" key="1">
    <citation type="submission" date="2015-12" db="EMBL/GenBank/DDBJ databases">
        <title>The genome of Folsomia candida.</title>
        <authorList>
            <person name="Faddeeva A."/>
            <person name="Derks M.F."/>
            <person name="Anvar Y."/>
            <person name="Smit S."/>
            <person name="Van Straalen N."/>
            <person name="Roelofs D."/>
        </authorList>
    </citation>
    <scope>NUCLEOTIDE SEQUENCE [LARGE SCALE GENOMIC DNA]</scope>
    <source>
        <strain evidence="2 3">VU population</strain>
        <tissue evidence="2">Whole body</tissue>
    </source>
</reference>
<gene>
    <name evidence="2" type="ORF">Fcan01_18267</name>
</gene>
<feature type="compositionally biased region" description="Polar residues" evidence="1">
    <location>
        <begin position="8"/>
        <end position="18"/>
    </location>
</feature>
<dbReference type="Proteomes" id="UP000198287">
    <property type="component" value="Unassembled WGS sequence"/>
</dbReference>
<feature type="compositionally biased region" description="Basic and acidic residues" evidence="1">
    <location>
        <begin position="121"/>
        <end position="139"/>
    </location>
</feature>
<proteinExistence type="predicted"/>
<keyword evidence="3" id="KW-1185">Reference proteome</keyword>
<feature type="region of interest" description="Disordered" evidence="1">
    <location>
        <begin position="337"/>
        <end position="422"/>
    </location>
</feature>
<organism evidence="2 3">
    <name type="scientific">Folsomia candida</name>
    <name type="common">Springtail</name>
    <dbReference type="NCBI Taxonomy" id="158441"/>
    <lineage>
        <taxon>Eukaryota</taxon>
        <taxon>Metazoa</taxon>
        <taxon>Ecdysozoa</taxon>
        <taxon>Arthropoda</taxon>
        <taxon>Hexapoda</taxon>
        <taxon>Collembola</taxon>
        <taxon>Entomobryomorpha</taxon>
        <taxon>Isotomoidea</taxon>
        <taxon>Isotomidae</taxon>
        <taxon>Proisotominae</taxon>
        <taxon>Folsomia</taxon>
    </lineage>
</organism>
<sequence>MKSDEVKYSTTGSGSGANFKTCPAKEGGSTPRITAKIATNPPPPQQKRGRNNGILKNYDETQPTDEGGGMNFEQPEQDFDKIATKALINAYKREYNAKLANKKVLGRPDVHGHLPHILPAVKRDSQPEDDARRGFDHATKKINYSHPAEDANFEAEKRKYERSHHAHEIDRLAYHTNQKEMHKVGAGEKKKGHAAAADHNKSNKEPPRARRTTIERAVFDHVAFEKRRDGSGGSEINGEMQEPEPEPEPEKPHRPGKKRVYNAALTPKLPHATVSFHLLGSKLDRRGEEEKLAPEQVSQLRRHPGIHTTHGIRHAKDAPPLKEKESKIVFHPLIQFYDIPHPPSPPEVETHGARRKSHPPHHNKTHGKQKNLTRQVNPNLHKFDHFEPDTQFTGHRPPNQDDDGDAETRGGYSRGGRSGGNN</sequence>
<accession>A0A226DPQ9</accession>
<dbReference type="EMBL" id="LNIX01000014">
    <property type="protein sequence ID" value="OXA46834.1"/>
    <property type="molecule type" value="Genomic_DNA"/>
</dbReference>
<feature type="compositionally biased region" description="Basic and acidic residues" evidence="1">
    <location>
        <begin position="166"/>
        <end position="189"/>
    </location>
</feature>